<name>I2BBQ2_SHIBC</name>
<accession>I2BBQ2</accession>
<dbReference type="AlphaFoldDB" id="I2BBQ2"/>
<sequence length="51" mass="5506">MLETEQVRPHLEDNVLVTLADILSVYVWSLAADCEPAGAQVASVLPGQLKD</sequence>
<dbReference type="HOGENOM" id="CLU_3103770_0_0_6"/>
<protein>
    <submittedName>
        <fullName evidence="1">Uncharacterized protein</fullName>
    </submittedName>
</protein>
<reference evidence="1 2" key="1">
    <citation type="journal article" date="2012" name="J. Bacteriol.">
        <title>Complete genome sequence of the B12-producing Shimwellia blattae strain DSM 4481, isolated from a cockroach.</title>
        <authorList>
            <person name="Brzuszkiewicz E."/>
            <person name="Waschkowitz T."/>
            <person name="Wiezer A."/>
            <person name="Daniel R."/>
        </authorList>
    </citation>
    <scope>NUCLEOTIDE SEQUENCE [LARGE SCALE GENOMIC DNA]</scope>
    <source>
        <strain evidence="2">ATCC 29907 / DSM 4481 / JCM 1650 / NBRC 105725 / CDC 9005-74</strain>
    </source>
</reference>
<dbReference type="KEGG" id="ebt:EBL_c28860"/>
<gene>
    <name evidence="1" type="ordered locus">EBL_c28860</name>
</gene>
<dbReference type="STRING" id="630626.EBL_c28860"/>
<proteinExistence type="predicted"/>
<keyword evidence="2" id="KW-1185">Reference proteome</keyword>
<dbReference type="Proteomes" id="UP000001955">
    <property type="component" value="Chromosome"/>
</dbReference>
<dbReference type="EMBL" id="CP001560">
    <property type="protein sequence ID" value="AFJ47956.1"/>
    <property type="molecule type" value="Genomic_DNA"/>
</dbReference>
<evidence type="ECO:0000313" key="1">
    <source>
        <dbReference type="EMBL" id="AFJ47956.1"/>
    </source>
</evidence>
<organism evidence="1 2">
    <name type="scientific">Shimwellia blattae (strain ATCC 29907 / DSM 4481 / JCM 1650 / NBRC 105725 / CDC 9005-74)</name>
    <name type="common">Escherichia blattae</name>
    <dbReference type="NCBI Taxonomy" id="630626"/>
    <lineage>
        <taxon>Bacteria</taxon>
        <taxon>Pseudomonadati</taxon>
        <taxon>Pseudomonadota</taxon>
        <taxon>Gammaproteobacteria</taxon>
        <taxon>Enterobacterales</taxon>
        <taxon>Enterobacteriaceae</taxon>
        <taxon>Shimwellia</taxon>
    </lineage>
</organism>
<evidence type="ECO:0000313" key="2">
    <source>
        <dbReference type="Proteomes" id="UP000001955"/>
    </source>
</evidence>
<accession>K6W1H8</accession>